<dbReference type="Proteomes" id="UP000295163">
    <property type="component" value="Unassembled WGS sequence"/>
</dbReference>
<evidence type="ECO:0000256" key="2">
    <source>
        <dbReference type="ARBA" id="ARBA00023002"/>
    </source>
</evidence>
<organism evidence="5 6">
    <name type="scientific">Kocuria rosea</name>
    <name type="common">Deinococcus erythromyxa</name>
    <name type="synonym">Micrococcus rubens</name>
    <dbReference type="NCBI Taxonomy" id="1275"/>
    <lineage>
        <taxon>Bacteria</taxon>
        <taxon>Bacillati</taxon>
        <taxon>Actinomycetota</taxon>
        <taxon>Actinomycetes</taxon>
        <taxon>Micrococcales</taxon>
        <taxon>Micrococcaceae</taxon>
        <taxon>Kocuria</taxon>
    </lineage>
</organism>
<dbReference type="FunFam" id="3.40.50.720:FF:000084">
    <property type="entry name" value="Short-chain dehydrogenase reductase"/>
    <property type="match status" value="1"/>
</dbReference>
<evidence type="ECO:0000256" key="1">
    <source>
        <dbReference type="ARBA" id="ARBA00006484"/>
    </source>
</evidence>
<dbReference type="PANTHER" id="PTHR43669:SF12">
    <property type="entry name" value="BLR5618 PROTEIN"/>
    <property type="match status" value="1"/>
</dbReference>
<name>A0A4V3B2I7_KOCRO</name>
<accession>A0A4V3B2I7</accession>
<dbReference type="PANTHER" id="PTHR43669">
    <property type="entry name" value="5-KETO-D-GLUCONATE 5-REDUCTASE"/>
    <property type="match status" value="1"/>
</dbReference>
<reference evidence="5 6" key="1">
    <citation type="submission" date="2019-03" db="EMBL/GenBank/DDBJ databases">
        <title>Genome Sequencing and Assembly of Various Microbes Isolated from Partially Reclaimed Soil and Acid Mine Drainage (AMD) Site.</title>
        <authorList>
            <person name="Steinbock B."/>
            <person name="Bechtold R."/>
            <person name="Sevigny J.L."/>
            <person name="Thomas D."/>
            <person name="Cuthill L.R."/>
            <person name="Aveiro Johannsen E.J."/>
            <person name="Thomas K."/>
            <person name="Ghosh A."/>
        </authorList>
    </citation>
    <scope>NUCLEOTIDE SEQUENCE [LARGE SCALE GENOMIC DNA]</scope>
    <source>
        <strain evidence="5 6">S-A3</strain>
    </source>
</reference>
<dbReference type="EMBL" id="SMZT01000006">
    <property type="protein sequence ID" value="TDL40998.1"/>
    <property type="molecule type" value="Genomic_DNA"/>
</dbReference>
<sequence length="260" mass="26741">MDGAGDRHGGPGTEEKVLVVTGAGSGIGRAVARAFLAAGWVVVLAGRRRAALEETAAGAPGARIVPMDVADAESVASAFREIEERTGRIDVLFNNAGTFGPRGGADEIDPDEWQRTLQVNLTGTFLCSAQAVRIMKRQQPRGGRIINNGSISAHAPRPLSAAYTASKHAVTGLTRSLDLDGRPYGITCGQIDIGNAATELLAGLGTDGGALQADGSLRPEPSFPVEEVGRAVLMMAELPASATVNSLVLTASGMPFAGRG</sequence>
<proteinExistence type="inferred from homology"/>
<dbReference type="RefSeq" id="WP_133411001.1">
    <property type="nucleotide sequence ID" value="NZ_SMZT01000006.1"/>
</dbReference>
<dbReference type="InterPro" id="IPR002347">
    <property type="entry name" value="SDR_fam"/>
</dbReference>
<dbReference type="InterPro" id="IPR036291">
    <property type="entry name" value="NAD(P)-bd_dom_sf"/>
</dbReference>
<dbReference type="PRINTS" id="PR00080">
    <property type="entry name" value="SDRFAMILY"/>
</dbReference>
<dbReference type="Pfam" id="PF00106">
    <property type="entry name" value="adh_short"/>
    <property type="match status" value="1"/>
</dbReference>
<comment type="similarity">
    <text evidence="1 3">Belongs to the short-chain dehydrogenases/reductases (SDR) family.</text>
</comment>
<evidence type="ECO:0000313" key="5">
    <source>
        <dbReference type="EMBL" id="TDL40998.1"/>
    </source>
</evidence>
<dbReference type="GO" id="GO:0016491">
    <property type="term" value="F:oxidoreductase activity"/>
    <property type="evidence" value="ECO:0007669"/>
    <property type="project" value="UniProtKB-KW"/>
</dbReference>
<dbReference type="SMART" id="SM00822">
    <property type="entry name" value="PKS_KR"/>
    <property type="match status" value="1"/>
</dbReference>
<keyword evidence="2" id="KW-0560">Oxidoreductase</keyword>
<evidence type="ECO:0000259" key="4">
    <source>
        <dbReference type="SMART" id="SM00822"/>
    </source>
</evidence>
<dbReference type="InterPro" id="IPR057326">
    <property type="entry name" value="KR_dom"/>
</dbReference>
<evidence type="ECO:0000256" key="3">
    <source>
        <dbReference type="RuleBase" id="RU000363"/>
    </source>
</evidence>
<protein>
    <submittedName>
        <fullName evidence="5">SDR family oxidoreductase</fullName>
    </submittedName>
</protein>
<dbReference type="CDD" id="cd05233">
    <property type="entry name" value="SDR_c"/>
    <property type="match status" value="1"/>
</dbReference>
<dbReference type="AlphaFoldDB" id="A0A4V3B2I7"/>
<dbReference type="PRINTS" id="PR00081">
    <property type="entry name" value="GDHRDH"/>
</dbReference>
<comment type="caution">
    <text evidence="5">The sequence shown here is derived from an EMBL/GenBank/DDBJ whole genome shotgun (WGS) entry which is preliminary data.</text>
</comment>
<dbReference type="GeneID" id="64348451"/>
<feature type="domain" description="Ketoreductase" evidence="4">
    <location>
        <begin position="16"/>
        <end position="194"/>
    </location>
</feature>
<evidence type="ECO:0000313" key="6">
    <source>
        <dbReference type="Proteomes" id="UP000295163"/>
    </source>
</evidence>
<dbReference type="Gene3D" id="3.40.50.720">
    <property type="entry name" value="NAD(P)-binding Rossmann-like Domain"/>
    <property type="match status" value="1"/>
</dbReference>
<gene>
    <name evidence="5" type="ORF">E2R59_13570</name>
</gene>
<dbReference type="SUPFAM" id="SSF51735">
    <property type="entry name" value="NAD(P)-binding Rossmann-fold domains"/>
    <property type="match status" value="1"/>
</dbReference>